<reference evidence="4" key="1">
    <citation type="submission" date="2020-05" db="EMBL/GenBank/DDBJ databases">
        <authorList>
            <person name="Chiriac C."/>
            <person name="Salcher M."/>
            <person name="Ghai R."/>
            <person name="Kavagutti S V."/>
        </authorList>
    </citation>
    <scope>NUCLEOTIDE SEQUENCE</scope>
</reference>
<gene>
    <name evidence="4" type="ORF">UFOPK4092_00962</name>
</gene>
<dbReference type="SUPFAM" id="SSF53659">
    <property type="entry name" value="Isocitrate/Isopropylmalate dehydrogenase-like"/>
    <property type="match status" value="1"/>
</dbReference>
<dbReference type="GO" id="GO:0016491">
    <property type="term" value="F:oxidoreductase activity"/>
    <property type="evidence" value="ECO:0007669"/>
    <property type="project" value="UniProtKB-KW"/>
</dbReference>
<organism evidence="4">
    <name type="scientific">freshwater metagenome</name>
    <dbReference type="NCBI Taxonomy" id="449393"/>
    <lineage>
        <taxon>unclassified sequences</taxon>
        <taxon>metagenomes</taxon>
        <taxon>ecological metagenomes</taxon>
    </lineage>
</organism>
<dbReference type="PANTHER" id="PTHR30004:SF6">
    <property type="entry name" value="D-THREONATE 4-PHOSPHATE DEHYDROGENASE"/>
    <property type="match status" value="1"/>
</dbReference>
<dbReference type="GO" id="GO:0051287">
    <property type="term" value="F:NAD binding"/>
    <property type="evidence" value="ECO:0007669"/>
    <property type="project" value="InterPro"/>
</dbReference>
<proteinExistence type="predicted"/>
<dbReference type="Pfam" id="PF04166">
    <property type="entry name" value="PdxA"/>
    <property type="match status" value="1"/>
</dbReference>
<evidence type="ECO:0000256" key="3">
    <source>
        <dbReference type="ARBA" id="ARBA00023027"/>
    </source>
</evidence>
<dbReference type="NCBIfam" id="TIGR00557">
    <property type="entry name" value="pdxA"/>
    <property type="match status" value="1"/>
</dbReference>
<evidence type="ECO:0000313" key="4">
    <source>
        <dbReference type="EMBL" id="CAB5021466.1"/>
    </source>
</evidence>
<name>A0A6J7QXM7_9ZZZZ</name>
<evidence type="ECO:0000256" key="1">
    <source>
        <dbReference type="ARBA" id="ARBA00022723"/>
    </source>
</evidence>
<protein>
    <submittedName>
        <fullName evidence="4">Unannotated protein</fullName>
    </submittedName>
</protein>
<keyword evidence="3" id="KW-0520">NAD</keyword>
<keyword evidence="1" id="KW-0479">Metal-binding</keyword>
<dbReference type="AlphaFoldDB" id="A0A6J7QXM7"/>
<dbReference type="EMBL" id="CAFBPJ010000106">
    <property type="protein sequence ID" value="CAB5021466.1"/>
    <property type="molecule type" value="Genomic_DNA"/>
</dbReference>
<keyword evidence="2" id="KW-0560">Oxidoreductase</keyword>
<dbReference type="PANTHER" id="PTHR30004">
    <property type="entry name" value="4-HYDROXYTHREONINE-4-PHOSPHATE DEHYDROGENASE"/>
    <property type="match status" value="1"/>
</dbReference>
<dbReference type="GO" id="GO:0046872">
    <property type="term" value="F:metal ion binding"/>
    <property type="evidence" value="ECO:0007669"/>
    <property type="project" value="UniProtKB-KW"/>
</dbReference>
<accession>A0A6J7QXM7</accession>
<dbReference type="InterPro" id="IPR005255">
    <property type="entry name" value="PdxA_fam"/>
</dbReference>
<sequence length="356" mass="37687">MRGYTQGIPEFEKGNPLQNFIPRIGITLGDPAGIGTEIAVRTLEDNSIYQLCHPILFGSPDVVARELKQLGAKSTLKVVSPQDEVSGSATEVIVVETSGTEALVPYGQISEAGGEAAVRSIKAAVTAALAGEIDAITTAPLNKESMRNAGFHYDGHTELLAELTGCSSVSMLLIGNQLRVAHLTTHSALRTVSDKITEERLREVIRIAFEAMRNYGFASPRIAVAGINPHCGENGLFGDEEIKLMRPVIESIAATGIDVRGPISPDAVFIEAMADKHDIVVVAYHDQGHIPVKLIERDHAVNVSGGLPIIRTSVDHGTAFDIAGKGIADIVNMKAAITMAAKMAVGREAAGRAKSA</sequence>
<evidence type="ECO:0000256" key="2">
    <source>
        <dbReference type="ARBA" id="ARBA00023002"/>
    </source>
</evidence>
<dbReference type="Gene3D" id="3.40.718.10">
    <property type="entry name" value="Isopropylmalate Dehydrogenase"/>
    <property type="match status" value="1"/>
</dbReference>